<organism evidence="1 2">
    <name type="scientific">Actinoplanes digitatis</name>
    <dbReference type="NCBI Taxonomy" id="1868"/>
    <lineage>
        <taxon>Bacteria</taxon>
        <taxon>Bacillati</taxon>
        <taxon>Actinomycetota</taxon>
        <taxon>Actinomycetes</taxon>
        <taxon>Micromonosporales</taxon>
        <taxon>Micromonosporaceae</taxon>
        <taxon>Actinoplanes</taxon>
    </lineage>
</organism>
<proteinExistence type="predicted"/>
<reference evidence="1 2" key="1">
    <citation type="submission" date="2020-08" db="EMBL/GenBank/DDBJ databases">
        <title>Sequencing the genomes of 1000 actinobacteria strains.</title>
        <authorList>
            <person name="Klenk H.-P."/>
        </authorList>
    </citation>
    <scope>NUCLEOTIDE SEQUENCE [LARGE SCALE GENOMIC DNA]</scope>
    <source>
        <strain evidence="1 2">DSM 43149</strain>
    </source>
</reference>
<dbReference type="InterPro" id="IPR023393">
    <property type="entry name" value="START-like_dom_sf"/>
</dbReference>
<comment type="caution">
    <text evidence="1">The sequence shown here is derived from an EMBL/GenBank/DDBJ whole genome shotgun (WGS) entry which is preliminary data.</text>
</comment>
<evidence type="ECO:0000313" key="2">
    <source>
        <dbReference type="Proteomes" id="UP000578112"/>
    </source>
</evidence>
<name>A0A7W7MR19_9ACTN</name>
<protein>
    <submittedName>
        <fullName evidence="1">Carbon monoxide dehydrogenase subunit G</fullName>
    </submittedName>
</protein>
<evidence type="ECO:0000313" key="1">
    <source>
        <dbReference type="EMBL" id="MBB4763175.1"/>
    </source>
</evidence>
<dbReference type="Gene3D" id="3.30.530.20">
    <property type="match status" value="1"/>
</dbReference>
<dbReference type="Proteomes" id="UP000578112">
    <property type="component" value="Unassembled WGS sequence"/>
</dbReference>
<sequence length="146" mass="16086">MPTEEFSNSFHVHAPAEKIFAHLAEPESYIGLSPLIVAVRDVRRDGGEVSYVSVERFTFGPFKYDNHIKVTMTFPEPGRRIFSDVVSPGRVRLTAAVDLVPDGDVTAVTETVNVTFPALLRSFVVGQARSVQRARAAELTRRLSAA</sequence>
<dbReference type="InterPro" id="IPR019587">
    <property type="entry name" value="Polyketide_cyclase/dehydratase"/>
</dbReference>
<dbReference type="Pfam" id="PF10604">
    <property type="entry name" value="Polyketide_cyc2"/>
    <property type="match status" value="1"/>
</dbReference>
<accession>A0A7W7MR19</accession>
<dbReference type="EMBL" id="JACHNH010000001">
    <property type="protein sequence ID" value="MBB4763175.1"/>
    <property type="molecule type" value="Genomic_DNA"/>
</dbReference>
<gene>
    <name evidence="1" type="ORF">BJ971_003731</name>
</gene>
<keyword evidence="2" id="KW-1185">Reference proteome</keyword>
<dbReference type="RefSeq" id="WP_184994512.1">
    <property type="nucleotide sequence ID" value="NZ_BOMK01000010.1"/>
</dbReference>
<dbReference type="AlphaFoldDB" id="A0A7W7MR19"/>
<dbReference type="SUPFAM" id="SSF55961">
    <property type="entry name" value="Bet v1-like"/>
    <property type="match status" value="1"/>
</dbReference>